<dbReference type="PANTHER" id="PTHR14513:SF0">
    <property type="entry name" value="PROTECTION OF TELOMERES PROTEIN 1"/>
    <property type="match status" value="1"/>
</dbReference>
<feature type="compositionally biased region" description="Polar residues" evidence="9">
    <location>
        <begin position="110"/>
        <end position="124"/>
    </location>
</feature>
<dbReference type="AlphaFoldDB" id="A0AAN6GG23"/>
<evidence type="ECO:0000256" key="6">
    <source>
        <dbReference type="ARBA" id="ARBA00022895"/>
    </source>
</evidence>
<feature type="domain" description="Telomeric single stranded DNA binding POT1/Cdc13" evidence="10">
    <location>
        <begin position="236"/>
        <end position="368"/>
    </location>
</feature>
<comment type="similarity">
    <text evidence="3">Belongs to the telombin family.</text>
</comment>
<feature type="compositionally biased region" description="Polar residues" evidence="9">
    <location>
        <begin position="612"/>
        <end position="624"/>
    </location>
</feature>
<dbReference type="GO" id="GO:0010521">
    <property type="term" value="F:telomerase inhibitor activity"/>
    <property type="evidence" value="ECO:0007669"/>
    <property type="project" value="TreeGrafter"/>
</dbReference>
<dbReference type="PANTHER" id="PTHR14513">
    <property type="entry name" value="PROTECTION OF TELOMERES 1"/>
    <property type="match status" value="1"/>
</dbReference>
<keyword evidence="5" id="KW-0158">Chromosome</keyword>
<feature type="compositionally biased region" description="Polar residues" evidence="9">
    <location>
        <begin position="160"/>
        <end position="194"/>
    </location>
</feature>
<evidence type="ECO:0000256" key="3">
    <source>
        <dbReference type="ARBA" id="ARBA00008442"/>
    </source>
</evidence>
<feature type="compositionally biased region" description="Polar residues" evidence="9">
    <location>
        <begin position="583"/>
        <end position="604"/>
    </location>
</feature>
<dbReference type="GO" id="GO:0098505">
    <property type="term" value="F:G-rich strand telomeric DNA binding"/>
    <property type="evidence" value="ECO:0007669"/>
    <property type="project" value="TreeGrafter"/>
</dbReference>
<protein>
    <recommendedName>
        <fullName evidence="4">Protection of telomeres protein 1</fullName>
    </recommendedName>
</protein>
<comment type="subcellular location">
    <subcellularLocation>
        <location evidence="2">Chromosome</location>
        <location evidence="2">Telomere</location>
    </subcellularLocation>
    <subcellularLocation>
        <location evidence="1">Nucleus</location>
    </subcellularLocation>
</comment>
<feature type="region of interest" description="Disordered" evidence="9">
    <location>
        <begin position="564"/>
        <end position="807"/>
    </location>
</feature>
<feature type="compositionally biased region" description="Polar residues" evidence="9">
    <location>
        <begin position="682"/>
        <end position="694"/>
    </location>
</feature>
<dbReference type="Pfam" id="PF02765">
    <property type="entry name" value="POT1"/>
    <property type="match status" value="1"/>
</dbReference>
<dbReference type="Gene3D" id="2.40.50.140">
    <property type="entry name" value="Nucleic acid-binding proteins"/>
    <property type="match status" value="2"/>
</dbReference>
<dbReference type="InterPro" id="IPR032042">
    <property type="entry name" value="POT1PC"/>
</dbReference>
<reference evidence="11" key="1">
    <citation type="journal article" date="2023" name="PhytoFront">
        <title>Draft Genome Resources of Seven Strains of Tilletia horrida, Causal Agent of Kernel Smut of Rice.</title>
        <authorList>
            <person name="Khanal S."/>
            <person name="Antony Babu S."/>
            <person name="Zhou X.G."/>
        </authorList>
    </citation>
    <scope>NUCLEOTIDE SEQUENCE</scope>
    <source>
        <strain evidence="11">TX3</strain>
    </source>
</reference>
<keyword evidence="12" id="KW-1185">Reference proteome</keyword>
<evidence type="ECO:0000256" key="2">
    <source>
        <dbReference type="ARBA" id="ARBA00004574"/>
    </source>
</evidence>
<dbReference type="SMART" id="SM00976">
    <property type="entry name" value="Telo_bind"/>
    <property type="match status" value="1"/>
</dbReference>
<evidence type="ECO:0000313" key="12">
    <source>
        <dbReference type="Proteomes" id="UP001176521"/>
    </source>
</evidence>
<feature type="region of interest" description="Disordered" evidence="9">
    <location>
        <begin position="1"/>
        <end position="226"/>
    </location>
</feature>
<dbReference type="SUPFAM" id="SSF50249">
    <property type="entry name" value="Nucleic acid-binding proteins"/>
    <property type="match status" value="2"/>
</dbReference>
<feature type="compositionally biased region" description="Low complexity" evidence="9">
    <location>
        <begin position="1023"/>
        <end position="1032"/>
    </location>
</feature>
<feature type="compositionally biased region" description="Low complexity" evidence="9">
    <location>
        <begin position="797"/>
        <end position="806"/>
    </location>
</feature>
<accession>A0AAN6GG23</accession>
<organism evidence="11 12">
    <name type="scientific">Tilletia horrida</name>
    <dbReference type="NCBI Taxonomy" id="155126"/>
    <lineage>
        <taxon>Eukaryota</taxon>
        <taxon>Fungi</taxon>
        <taxon>Dikarya</taxon>
        <taxon>Basidiomycota</taxon>
        <taxon>Ustilaginomycotina</taxon>
        <taxon>Exobasidiomycetes</taxon>
        <taxon>Tilletiales</taxon>
        <taxon>Tilletiaceae</taxon>
        <taxon>Tilletia</taxon>
    </lineage>
</organism>
<feature type="compositionally biased region" description="Low complexity" evidence="9">
    <location>
        <begin position="715"/>
        <end position="729"/>
    </location>
</feature>
<dbReference type="EMBL" id="JAPDMQ010000028">
    <property type="protein sequence ID" value="KAK0539616.1"/>
    <property type="molecule type" value="Genomic_DNA"/>
</dbReference>
<gene>
    <name evidence="11" type="ORF">OC842_000888</name>
</gene>
<feature type="compositionally biased region" description="Low complexity" evidence="9">
    <location>
        <begin position="199"/>
        <end position="213"/>
    </location>
</feature>
<feature type="compositionally biased region" description="Acidic residues" evidence="9">
    <location>
        <begin position="831"/>
        <end position="848"/>
    </location>
</feature>
<dbReference type="GO" id="GO:0016233">
    <property type="term" value="P:telomere capping"/>
    <property type="evidence" value="ECO:0007669"/>
    <property type="project" value="TreeGrafter"/>
</dbReference>
<evidence type="ECO:0000256" key="5">
    <source>
        <dbReference type="ARBA" id="ARBA00022454"/>
    </source>
</evidence>
<feature type="region of interest" description="Disordered" evidence="9">
    <location>
        <begin position="828"/>
        <end position="864"/>
    </location>
</feature>
<dbReference type="InterPro" id="IPR028389">
    <property type="entry name" value="POT1"/>
</dbReference>
<sequence length="1092" mass="118023">MTRKKQAQARAVARARDGSVPLRRATSVTSSTRGLSVEHNTDEGTSVKQEPVESVGSKRSAADDDDDADRGTAPKRIKTDNVESNIAHTPVRPGSSAAAQGQGIERCRENSIQSEAPSWLNTPESSERRMQQTSAQVTAPTVPTAERAIAAVLPPRRPEASTSTNGSTSAQNEGQSNSKTANGYKQRGSTSSSAVAGPSNQAQASTSNNTSSNGLNRSMRKGKGKMKPLSLAGTVYTPIPQLTQGRSSNFIGVVVSYRVPTKAIYGTGDYSMNMNTVDYWCYNSNNRVSVNFFARAAQDLPSHVAEGMVILLRQVRMTLFNGKITGTVYKERLAWATLSLDGKYKQLTGIVVHPQEREHMREMSKWYAETYLGQSSNAQGSANGAAAPEVEVVPGLITQNLKRTVTLDQIQDGVFCHCIAEVVRLFGHGERPEIYITDWTNNPQLLAINNKDLGWTQEDLDRLEQARGDKGGGSVLKITLWDEQINAVTALRPGQMVHIRNLRCKRSPVQMLEGTIGGSRTLREFKDNKWQIQKLKKTDPLLDALLKRKKKMAEDLELERALEWPDSGESASRVKEEAKSPASGASGNAQNPESLNSLVSTDVSTKAAESAGNAQSKNGSSTSAAMVETRPARTGTAEQQSVPPADGISHGKVLQLTASAAQMSASPEEDRPVAPSAHDGTQENTGEAVSQDEVSLQPRVDKGKGHEMPSSFPFSDSTHSQSTQQSSASPPKRFTPALPSLDNTPSDETSPVVDKKMAVPPSTAEPSNASIMSNSGTPSVMYSMPPPGQGPPPAQPPASSHPSASQLEVHAPAVQPVTSTPLAKVAIAEERDSDLDSSSDDDNDGEEDDRQRQQRSFELAQRRAQERADEIVSCRVASQKVAKMREIAEGKGIGVKHHVRGRIVDTIPRDISRWVKVRCSSCQRTLPDTDNFCAPCADEEGLHLKYEWMFALILQDEDSDAPASSVPVIVTADEANGFLSGFDPAKHRRNAKSQRKLRERLNSIFGPAIEDADQAGAQRRRSNSASTSSAEGSSKDGQAGADKRKLLLLNPVIDLGVYAFRMPSKSKTPHAQGDIKCKLFGTELRLKSSQRL</sequence>
<dbReference type="GO" id="GO:0032210">
    <property type="term" value="P:regulation of telomere maintenance via telomerase"/>
    <property type="evidence" value="ECO:0007669"/>
    <property type="project" value="TreeGrafter"/>
</dbReference>
<evidence type="ECO:0000313" key="11">
    <source>
        <dbReference type="EMBL" id="KAK0539616.1"/>
    </source>
</evidence>
<evidence type="ECO:0000256" key="8">
    <source>
        <dbReference type="ARBA" id="ARBA00023242"/>
    </source>
</evidence>
<feature type="compositionally biased region" description="Pro residues" evidence="9">
    <location>
        <begin position="784"/>
        <end position="796"/>
    </location>
</feature>
<feature type="compositionally biased region" description="Polar residues" evidence="9">
    <location>
        <begin position="131"/>
        <end position="141"/>
    </location>
</feature>
<feature type="compositionally biased region" description="Polar residues" evidence="9">
    <location>
        <begin position="764"/>
        <end position="780"/>
    </location>
</feature>
<keyword evidence="8" id="KW-0539">Nucleus</keyword>
<evidence type="ECO:0000256" key="7">
    <source>
        <dbReference type="ARBA" id="ARBA00023125"/>
    </source>
</evidence>
<dbReference type="InterPro" id="IPR012340">
    <property type="entry name" value="NA-bd_OB-fold"/>
</dbReference>
<name>A0AAN6GG23_9BASI</name>
<keyword evidence="7" id="KW-0238">DNA-binding</keyword>
<feature type="compositionally biased region" description="Basic and acidic residues" evidence="9">
    <location>
        <begin position="69"/>
        <end position="81"/>
    </location>
</feature>
<evidence type="ECO:0000256" key="1">
    <source>
        <dbReference type="ARBA" id="ARBA00004123"/>
    </source>
</evidence>
<evidence type="ECO:0000259" key="10">
    <source>
        <dbReference type="SMART" id="SM00976"/>
    </source>
</evidence>
<dbReference type="GO" id="GO:0000783">
    <property type="term" value="C:nuclear telomere cap complex"/>
    <property type="evidence" value="ECO:0007669"/>
    <property type="project" value="TreeGrafter"/>
</dbReference>
<dbReference type="Proteomes" id="UP001176521">
    <property type="component" value="Unassembled WGS sequence"/>
</dbReference>
<evidence type="ECO:0000256" key="9">
    <source>
        <dbReference type="SAM" id="MobiDB-lite"/>
    </source>
</evidence>
<feature type="compositionally biased region" description="Polar residues" evidence="9">
    <location>
        <begin position="656"/>
        <end position="665"/>
    </location>
</feature>
<dbReference type="Pfam" id="PF16686">
    <property type="entry name" value="POT1PC"/>
    <property type="match status" value="1"/>
</dbReference>
<feature type="region of interest" description="Disordered" evidence="9">
    <location>
        <begin position="1012"/>
        <end position="1041"/>
    </location>
</feature>
<evidence type="ECO:0000256" key="4">
    <source>
        <dbReference type="ARBA" id="ARBA00015253"/>
    </source>
</evidence>
<keyword evidence="6" id="KW-0779">Telomere</keyword>
<proteinExistence type="inferred from homology"/>
<dbReference type="InterPro" id="IPR011564">
    <property type="entry name" value="Telomer_end-bd_POT1/Cdc13"/>
</dbReference>
<comment type="caution">
    <text evidence="11">The sequence shown here is derived from an EMBL/GenBank/DDBJ whole genome shotgun (WGS) entry which is preliminary data.</text>
</comment>